<dbReference type="Gene3D" id="2.60.40.380">
    <property type="entry name" value="Purple acid phosphatase-like, N-terminal"/>
    <property type="match status" value="4"/>
</dbReference>
<name>A0A2M7B531_9BACT</name>
<dbReference type="EMBL" id="PEVJ01000065">
    <property type="protein sequence ID" value="PIU98220.1"/>
    <property type="molecule type" value="Genomic_DNA"/>
</dbReference>
<dbReference type="InterPro" id="IPR008963">
    <property type="entry name" value="Purple_acid_Pase-like_N"/>
</dbReference>
<organism evidence="3 4">
    <name type="scientific">Candidatus Wolfebacteria bacterium CG03_land_8_20_14_0_80_40_12</name>
    <dbReference type="NCBI Taxonomy" id="1975069"/>
    <lineage>
        <taxon>Bacteria</taxon>
        <taxon>Candidatus Wolfeibacteriota</taxon>
    </lineage>
</organism>
<evidence type="ECO:0000313" key="3">
    <source>
        <dbReference type="EMBL" id="PIU98220.1"/>
    </source>
</evidence>
<dbReference type="PROSITE" id="PS50853">
    <property type="entry name" value="FN3"/>
    <property type="match status" value="2"/>
</dbReference>
<evidence type="ECO:0000313" key="4">
    <source>
        <dbReference type="Proteomes" id="UP000228949"/>
    </source>
</evidence>
<dbReference type="PANTHER" id="PTHR22953:SF153">
    <property type="entry name" value="PURPLE ACID PHOSPHATASE"/>
    <property type="match status" value="1"/>
</dbReference>
<dbReference type="SUPFAM" id="SSF49363">
    <property type="entry name" value="Purple acid phosphatase, N-terminal domain"/>
    <property type="match status" value="2"/>
</dbReference>
<dbReference type="GO" id="GO:0046872">
    <property type="term" value="F:metal ion binding"/>
    <property type="evidence" value="ECO:0007669"/>
    <property type="project" value="InterPro"/>
</dbReference>
<sequence length="1348" mass="144313">ATQGTGGGTDNCSGVAAYGGAGRIHLKSNNISGTTNPAAVSSSLPAAQYYSSGVFTSGVIDFSNNAGYDTLTYVSSTPANTSLTIDIRAGSTDSPDANWTSWQTNVASGADISSLGAKRYFQYRANLSATDTGVTPSLDSVTINFPVYELSGSLISSAYNSGDSNNAIGSINWDEDASLPTSTTATVFLRTASSSDGLGSGTWYDFTSTSTGCSKNVGSVSCPALALPSALKDSSNDQWWQYKLTLTSDGVNTATVAEVRIQYVVNAPPEFNPIFGTNGVSVSQIASSTDANWGKVWIQYAVRDPDTNTGSSTPGYVTPSFEYNLGSGWTAIGSQYLAAGDVDNKAVSSSTYVTHSATWDAKTQTAGNYSASAQVRVTVNDNEPVNNTTSTASASFILDTKNPVASSTLNVASGTISINLSDNSNIEYRLSNNSDFSGANWTTVGANSTSTTLSWTAVGVYPTVYINTRDIYSNVVTSTVVAPSAPANLNIKDVSNVNSGEYQEFISWSVYSATSSASFVNYKLYRSTDSVNYSLLTTITDVNVNYYRDNNVASSTTYYYKATIADADGDISNYSEVVNDLVDGQGGTDNTAPTISNVSSTVQATWTRITWTTDELANSEINYSASSTAYNLTASSTSYLTSHEITLSGLTPNTLYYYRVKSTDVVNNLRTNDNNGAGYSFTTSGGPIISDVAIRAATDNSATITWNTNKAANSYVVYSTNLNNLKNNTSVSEVGSSTLVSNSPYQHLVTLTGLNSRTTYYYYVKSTDSDNNTASDNNAGNYYNFNTTYDTKAPVISSVSVPIITKDSVIILWQTDELATGQAEYGGSAGSYTNTTNIDSTLSIYHTATVTGLSQTTKYYFRVKSKDAENNEGLSTESDFTTSDANTVIITVNVGGGGGSSVVQDTAPPDISGISIADITPFGATINFNTSEETVGFVNYGRTLSYELSAGDSQWATSHSIKLVGLRLGTGYNFVVKAMDKAGNTTTSENQNFTTKFIAEALESLRKIENIEQFQEEIEKTIESILPSVVPPYVGKPEVVDVTENSAVIKWKTNVNSFSAVALVSEEQYDPNKENPYIFEFSDTNKKVREHSILATGLTSDTKYHFTAKSFSLPQAIGRSADATFITKAAAIQARVFDVKNNSFRVVWSTEEPSTSIAETKNLADGSIIRKTDEAKRTYHDIIVENLAPGTAYEIKVSGYNEKGNLIEGGAAMKIITSRDISPPVISNLKIDNALVPGRTDRAQSVISWRTDEPATSIVEYGEGTGKVDEELSNKISITDSFVQNHTVIVSVLKPGILYRMKIGSTDVAGNKTISPARTVIMPKQAESIVDIVIKNFEETFQFLKNLR</sequence>
<gene>
    <name evidence="3" type="ORF">COS61_02700</name>
</gene>
<feature type="domain" description="Fibronectin type-III" evidence="2">
    <location>
        <begin position="485"/>
        <end position="585"/>
    </location>
</feature>
<protein>
    <recommendedName>
        <fullName evidence="2">Fibronectin type-III domain-containing protein</fullName>
    </recommendedName>
</protein>
<feature type="domain" description="Fibronectin type-III" evidence="2">
    <location>
        <begin position="795"/>
        <end position="885"/>
    </location>
</feature>
<accession>A0A2M7B531</accession>
<feature type="non-terminal residue" evidence="3">
    <location>
        <position position="1"/>
    </location>
</feature>
<dbReference type="InterPro" id="IPR039331">
    <property type="entry name" value="PAPs-like"/>
</dbReference>
<evidence type="ECO:0000256" key="1">
    <source>
        <dbReference type="ARBA" id="ARBA00022729"/>
    </source>
</evidence>
<dbReference type="Proteomes" id="UP000228949">
    <property type="component" value="Unassembled WGS sequence"/>
</dbReference>
<reference evidence="4" key="1">
    <citation type="submission" date="2017-09" db="EMBL/GenBank/DDBJ databases">
        <title>Depth-based differentiation of microbial function through sediment-hosted aquifers and enrichment of novel symbionts in the deep terrestrial subsurface.</title>
        <authorList>
            <person name="Probst A.J."/>
            <person name="Ladd B."/>
            <person name="Jarett J.K."/>
            <person name="Geller-Mcgrath D.E."/>
            <person name="Sieber C.M.K."/>
            <person name="Emerson J.B."/>
            <person name="Anantharaman K."/>
            <person name="Thomas B.C."/>
            <person name="Malmstrom R."/>
            <person name="Stieglmeier M."/>
            <person name="Klingl A."/>
            <person name="Woyke T."/>
            <person name="Ryan C.M."/>
            <person name="Banfield J.F."/>
        </authorList>
    </citation>
    <scope>NUCLEOTIDE SEQUENCE [LARGE SCALE GENOMIC DNA]</scope>
</reference>
<dbReference type="Pfam" id="PF16656">
    <property type="entry name" value="Pur_ac_phosph_N"/>
    <property type="match status" value="3"/>
</dbReference>
<dbReference type="Gene3D" id="2.60.40.10">
    <property type="entry name" value="Immunoglobulins"/>
    <property type="match status" value="2"/>
</dbReference>
<comment type="caution">
    <text evidence="3">The sequence shown here is derived from an EMBL/GenBank/DDBJ whole genome shotgun (WGS) entry which is preliminary data.</text>
</comment>
<dbReference type="InterPro" id="IPR003961">
    <property type="entry name" value="FN3_dom"/>
</dbReference>
<dbReference type="SMART" id="SM00060">
    <property type="entry name" value="FN3"/>
    <property type="match status" value="7"/>
</dbReference>
<keyword evidence="1" id="KW-0732">Signal</keyword>
<dbReference type="GO" id="GO:0003993">
    <property type="term" value="F:acid phosphatase activity"/>
    <property type="evidence" value="ECO:0007669"/>
    <property type="project" value="InterPro"/>
</dbReference>
<evidence type="ECO:0000259" key="2">
    <source>
        <dbReference type="PROSITE" id="PS50853"/>
    </source>
</evidence>
<dbReference type="InterPro" id="IPR013783">
    <property type="entry name" value="Ig-like_fold"/>
</dbReference>
<dbReference type="SUPFAM" id="SSF49265">
    <property type="entry name" value="Fibronectin type III"/>
    <property type="match status" value="4"/>
</dbReference>
<proteinExistence type="predicted"/>
<dbReference type="InterPro" id="IPR015914">
    <property type="entry name" value="PAPs_N"/>
</dbReference>
<dbReference type="PANTHER" id="PTHR22953">
    <property type="entry name" value="ACID PHOSPHATASE RELATED"/>
    <property type="match status" value="1"/>
</dbReference>
<dbReference type="InterPro" id="IPR036116">
    <property type="entry name" value="FN3_sf"/>
</dbReference>